<dbReference type="InterPro" id="IPR051057">
    <property type="entry name" value="PI-PLC_domain"/>
</dbReference>
<reference evidence="2" key="1">
    <citation type="journal article" date="2020" name="Phytopathology">
        <title>Genome Sequence Resources of Colletotrichum truncatum, C. plurivorum, C. musicola, and C. sojae: Four Species Pathogenic to Soybean (Glycine max).</title>
        <authorList>
            <person name="Rogerio F."/>
            <person name="Boufleur T.R."/>
            <person name="Ciampi-Guillardi M."/>
            <person name="Sukno S.A."/>
            <person name="Thon M.R."/>
            <person name="Massola Junior N.S."/>
            <person name="Baroncelli R."/>
        </authorList>
    </citation>
    <scope>NUCLEOTIDE SEQUENCE</scope>
    <source>
        <strain evidence="2">LFN0074</strain>
    </source>
</reference>
<dbReference type="EMBL" id="WIGM01000827">
    <property type="protein sequence ID" value="KAF6811155.1"/>
    <property type="molecule type" value="Genomic_DNA"/>
</dbReference>
<evidence type="ECO:0000256" key="1">
    <source>
        <dbReference type="SAM" id="SignalP"/>
    </source>
</evidence>
<accession>A0A8H6JEP0</accession>
<name>A0A8H6JEP0_9PEZI</name>
<proteinExistence type="predicted"/>
<dbReference type="Pfam" id="PF26146">
    <property type="entry name" value="PI-PLC_X"/>
    <property type="match status" value="1"/>
</dbReference>
<protein>
    <submittedName>
        <fullName evidence="2">Tat pathway signal sequence</fullName>
    </submittedName>
</protein>
<dbReference type="PANTHER" id="PTHR13593:SF146">
    <property type="entry name" value="PLC-LIKE PHOSPHODIESTERASE"/>
    <property type="match status" value="1"/>
</dbReference>
<dbReference type="AlphaFoldDB" id="A0A8H6JEP0"/>
<feature type="signal peptide" evidence="1">
    <location>
        <begin position="1"/>
        <end position="22"/>
    </location>
</feature>
<dbReference type="SUPFAM" id="SSF51695">
    <property type="entry name" value="PLC-like phosphodiesterases"/>
    <property type="match status" value="1"/>
</dbReference>
<gene>
    <name evidence="2" type="ORF">CMUS01_13324</name>
</gene>
<dbReference type="PROSITE" id="PS51257">
    <property type="entry name" value="PROKAR_LIPOPROTEIN"/>
    <property type="match status" value="1"/>
</dbReference>
<organism evidence="2 3">
    <name type="scientific">Colletotrichum musicola</name>
    <dbReference type="NCBI Taxonomy" id="2175873"/>
    <lineage>
        <taxon>Eukaryota</taxon>
        <taxon>Fungi</taxon>
        <taxon>Dikarya</taxon>
        <taxon>Ascomycota</taxon>
        <taxon>Pezizomycotina</taxon>
        <taxon>Sordariomycetes</taxon>
        <taxon>Hypocreomycetidae</taxon>
        <taxon>Glomerellales</taxon>
        <taxon>Glomerellaceae</taxon>
        <taxon>Colletotrichum</taxon>
        <taxon>Colletotrichum orchidearum species complex</taxon>
    </lineage>
</organism>
<keyword evidence="3" id="KW-1185">Reference proteome</keyword>
<dbReference type="InterPro" id="IPR017946">
    <property type="entry name" value="PLC-like_Pdiesterase_TIM-brl"/>
</dbReference>
<evidence type="ECO:0000313" key="3">
    <source>
        <dbReference type="Proteomes" id="UP000639643"/>
    </source>
</evidence>
<dbReference type="OrthoDB" id="7984201at2759"/>
<dbReference type="Proteomes" id="UP000639643">
    <property type="component" value="Unassembled WGS sequence"/>
</dbReference>
<evidence type="ECO:0000313" key="2">
    <source>
        <dbReference type="EMBL" id="KAF6811155.1"/>
    </source>
</evidence>
<dbReference type="GO" id="GO:0006629">
    <property type="term" value="P:lipid metabolic process"/>
    <property type="evidence" value="ECO:0007669"/>
    <property type="project" value="InterPro"/>
</dbReference>
<sequence>MRAARFLPVLAGIAAAAAAAAACNGNAALCGKKYSDVTFVGSHNSAFVGIGPAHNQMVSVTDQLDLGVRFLQAQTQNKNGQIQMCHTDCALLDVGPLSQYLDEITRWMDAHPDQVVTLLLTNIDKIPIKQYGDTFKSAGLDKYVFRPKEKVAIDKWPTLQQLIDAGTRLVVFMDYNSDTSQVDYILDEFKYFWETPFGETDSNFPRCNIDRPNGLDPNGYMYIVNHFLNIEIFGIKIPDLINAPKTNSLGSIDKQVNLCRGQWGKTPNVILVSNTLYDTSWGLLEATCFCCKMLTKGVQKFDWINVGEVIKAQNQYNA</sequence>
<dbReference type="GO" id="GO:0008081">
    <property type="term" value="F:phosphoric diester hydrolase activity"/>
    <property type="evidence" value="ECO:0007669"/>
    <property type="project" value="InterPro"/>
</dbReference>
<comment type="caution">
    <text evidence="2">The sequence shown here is derived from an EMBL/GenBank/DDBJ whole genome shotgun (WGS) entry which is preliminary data.</text>
</comment>
<dbReference type="Gene3D" id="3.20.20.190">
    <property type="entry name" value="Phosphatidylinositol (PI) phosphodiesterase"/>
    <property type="match status" value="1"/>
</dbReference>
<keyword evidence="1" id="KW-0732">Signal</keyword>
<feature type="chain" id="PRO_5034308271" evidence="1">
    <location>
        <begin position="23"/>
        <end position="318"/>
    </location>
</feature>
<dbReference type="PANTHER" id="PTHR13593">
    <property type="match status" value="1"/>
</dbReference>